<evidence type="ECO:0000313" key="4">
    <source>
        <dbReference type="Proteomes" id="UP001189757"/>
    </source>
</evidence>
<comment type="caution">
    <text evidence="3">The sequence shown here is derived from an EMBL/GenBank/DDBJ whole genome shotgun (WGS) entry which is preliminary data.</text>
</comment>
<dbReference type="PROSITE" id="PS51318">
    <property type="entry name" value="TAT"/>
    <property type="match status" value="1"/>
</dbReference>
<protein>
    <recommendedName>
        <fullName evidence="2">Alanine racemase N-terminal domain-containing protein</fullName>
    </recommendedName>
</protein>
<organism evidence="3 4">
    <name type="scientific">Ralstonia flaminis</name>
    <dbReference type="NCBI Taxonomy" id="3058597"/>
    <lineage>
        <taxon>Bacteria</taxon>
        <taxon>Pseudomonadati</taxon>
        <taxon>Pseudomonadota</taxon>
        <taxon>Betaproteobacteria</taxon>
        <taxon>Burkholderiales</taxon>
        <taxon>Burkholderiaceae</taxon>
        <taxon>Ralstonia</taxon>
    </lineage>
</organism>
<dbReference type="InterPro" id="IPR051466">
    <property type="entry name" value="D-amino_acid_metab_enzyme"/>
</dbReference>
<dbReference type="Gene3D" id="3.20.20.10">
    <property type="entry name" value="Alanine racemase"/>
    <property type="match status" value="1"/>
</dbReference>
<keyword evidence="4" id="KW-1185">Reference proteome</keyword>
<dbReference type="Pfam" id="PF01168">
    <property type="entry name" value="Ala_racemase_N"/>
    <property type="match status" value="1"/>
</dbReference>
<evidence type="ECO:0000256" key="1">
    <source>
        <dbReference type="SAM" id="Phobius"/>
    </source>
</evidence>
<accession>A0ABN9JIQ2</accession>
<gene>
    <name evidence="3" type="ORF">LMG18101_01884</name>
</gene>
<dbReference type="RefSeq" id="WP_316680892.1">
    <property type="nucleotide sequence ID" value="NZ_CATZLL010000005.1"/>
</dbReference>
<name>A0ABN9JIQ2_9RALS</name>
<dbReference type="PANTHER" id="PTHR28004:SF2">
    <property type="entry name" value="D-SERINE DEHYDRATASE"/>
    <property type="match status" value="1"/>
</dbReference>
<keyword evidence="1" id="KW-0472">Membrane</keyword>
<dbReference type="InterPro" id="IPR029066">
    <property type="entry name" value="PLP-binding_barrel"/>
</dbReference>
<reference evidence="3 4" key="1">
    <citation type="submission" date="2023-07" db="EMBL/GenBank/DDBJ databases">
        <authorList>
            <person name="Peeters C."/>
        </authorList>
    </citation>
    <scope>NUCLEOTIDE SEQUENCE [LARGE SCALE GENOMIC DNA]</scope>
    <source>
        <strain evidence="3 4">LMG 18101</strain>
    </source>
</reference>
<feature type="transmembrane region" description="Helical" evidence="1">
    <location>
        <begin position="31"/>
        <end position="54"/>
    </location>
</feature>
<dbReference type="PANTHER" id="PTHR28004">
    <property type="entry name" value="ZGC:162816-RELATED"/>
    <property type="match status" value="1"/>
</dbReference>
<keyword evidence="1" id="KW-0812">Transmembrane</keyword>
<dbReference type="SUPFAM" id="SSF51419">
    <property type="entry name" value="PLP-binding barrel"/>
    <property type="match status" value="1"/>
</dbReference>
<keyword evidence="1" id="KW-1133">Transmembrane helix</keyword>
<evidence type="ECO:0000313" key="3">
    <source>
        <dbReference type="EMBL" id="CAJ0813378.1"/>
    </source>
</evidence>
<dbReference type="InterPro" id="IPR001608">
    <property type="entry name" value="Ala_racemase_N"/>
</dbReference>
<feature type="domain" description="Alanine racemase N-terminal" evidence="2">
    <location>
        <begin position="54"/>
        <end position="290"/>
    </location>
</feature>
<sequence>MANRRRFLLAAGAVAVGGAVALRPGDHGGPHGPYFAGLSAALARAGIGVPVMVIDRARMRANAARVVHNINGKLALRLVAKSLPSLPLLDELMQLTHTRRLMVFNLPYLQLLAEQRPDTDLLLGKPMPARAAHTFYAEFKGGEFDPARQLQWLVDTPERLAEYRELARAQRHPLRVNIEIDVGLHRGGVRDDHVLVDMLNMIAAEPLFAFGGLMGYDPHLVKIPDLPGARAGAERDAKAIYARFRDMALRTLKPTSAEALCFNAAGSPTYRMHDGSGAANEVSVGSAMVKPSDFDTPLLDDLQPASFIATPVLKSGSFLLPDGAEAIGRVATAWDVNQRHGYFIYGGYWLADPVSPPGLSASGLYGNSSNQQVLVGSGTQGLKPNDFIFLRPRQSEAVLQQFGELVVVEEGNTLHRWPVMPAMP</sequence>
<proteinExistence type="predicted"/>
<evidence type="ECO:0000259" key="2">
    <source>
        <dbReference type="Pfam" id="PF01168"/>
    </source>
</evidence>
<dbReference type="InterPro" id="IPR006311">
    <property type="entry name" value="TAT_signal"/>
</dbReference>
<dbReference type="Proteomes" id="UP001189757">
    <property type="component" value="Unassembled WGS sequence"/>
</dbReference>
<dbReference type="EMBL" id="CATZLL010000005">
    <property type="protein sequence ID" value="CAJ0813378.1"/>
    <property type="molecule type" value="Genomic_DNA"/>
</dbReference>